<evidence type="ECO:0000313" key="1">
    <source>
        <dbReference type="EMBL" id="CDT22345.1"/>
    </source>
</evidence>
<proteinExistence type="predicted"/>
<evidence type="ECO:0000313" key="2">
    <source>
        <dbReference type="Proteomes" id="UP000049077"/>
    </source>
</evidence>
<sequence>MKLRDLGMKQQDLTDWTSIPAATARQRFPYSRYNKAPTISDQGFI</sequence>
<dbReference type="Proteomes" id="UP000049077">
    <property type="component" value="Unassembled WGS sequence"/>
</dbReference>
<dbReference type="EMBL" id="CCJX01000076">
    <property type="protein sequence ID" value="CDT22345.1"/>
    <property type="molecule type" value="Genomic_DNA"/>
</dbReference>
<gene>
    <name evidence="1" type="ORF">VCR4J5_1670003</name>
</gene>
<comment type="caution">
    <text evidence="1">The sequence shown here is derived from an EMBL/GenBank/DDBJ whole genome shotgun (WGS) entry which is preliminary data.</text>
</comment>
<accession>A0ABM9QRW0</accession>
<organism evidence="1 2">
    <name type="scientific">Vibrio crassostreae</name>
    <dbReference type="NCBI Taxonomy" id="246167"/>
    <lineage>
        <taxon>Bacteria</taxon>
        <taxon>Pseudomonadati</taxon>
        <taxon>Pseudomonadota</taxon>
        <taxon>Gammaproteobacteria</taxon>
        <taxon>Vibrionales</taxon>
        <taxon>Vibrionaceae</taxon>
        <taxon>Vibrio</taxon>
    </lineage>
</organism>
<name>A0ABM9QRW0_9VIBR</name>
<protein>
    <submittedName>
        <fullName evidence="1">Uncharacterized protein</fullName>
    </submittedName>
</protein>
<reference evidence="1 2" key="1">
    <citation type="submission" date="2014-06" db="EMBL/GenBank/DDBJ databases">
        <authorList>
            <person name="Le Roux F."/>
        </authorList>
    </citation>
    <scope>NUCLEOTIDE SEQUENCE [LARGE SCALE GENOMIC DNA]</scope>
    <source>
        <strain evidence="1 2">J5-4</strain>
    </source>
</reference>
<keyword evidence="2" id="KW-1185">Reference proteome</keyword>